<feature type="signal peptide" evidence="2">
    <location>
        <begin position="1"/>
        <end position="28"/>
    </location>
</feature>
<proteinExistence type="inferred from homology"/>
<accession>A0ABS2DNE9</accession>
<keyword evidence="4" id="KW-1185">Reference proteome</keyword>
<name>A0ABS2DNE9_9BURK</name>
<dbReference type="PIRSF" id="PIRSF017082">
    <property type="entry name" value="YflP"/>
    <property type="match status" value="1"/>
</dbReference>
<dbReference type="PANTHER" id="PTHR42928:SF5">
    <property type="entry name" value="BLR1237 PROTEIN"/>
    <property type="match status" value="1"/>
</dbReference>
<dbReference type="InterPro" id="IPR005064">
    <property type="entry name" value="BUG"/>
</dbReference>
<keyword evidence="2" id="KW-0732">Signal</keyword>
<dbReference type="PANTHER" id="PTHR42928">
    <property type="entry name" value="TRICARBOXYLATE-BINDING PROTEIN"/>
    <property type="match status" value="1"/>
</dbReference>
<dbReference type="Proteomes" id="UP000715095">
    <property type="component" value="Unassembled WGS sequence"/>
</dbReference>
<feature type="chain" id="PRO_5045834715" evidence="2">
    <location>
        <begin position="29"/>
        <end position="327"/>
    </location>
</feature>
<evidence type="ECO:0000256" key="1">
    <source>
        <dbReference type="ARBA" id="ARBA00006987"/>
    </source>
</evidence>
<comment type="caution">
    <text evidence="3">The sequence shown here is derived from an EMBL/GenBank/DDBJ whole genome shotgun (WGS) entry which is preliminary data.</text>
</comment>
<comment type="similarity">
    <text evidence="1">Belongs to the UPF0065 (bug) family.</text>
</comment>
<sequence length="327" mass="33762">MHRRLLLSAGLACAAFGTIPLFSAAARANDSPARLVVPFPPGGGGDVLARSVSQEFGAAFGRKILIENRPGAGGTVGARFASNLPADGNSLLYVTNGILCVNPLLYANIPFDPLVSLAPVGQISSIGLMAVLNPNAIAGVNDLESLLKYAKANPDVVDYASSGNGTTSHLAGCFLAERTGLKLSHVPYRGGAAAILDVLAGRVPLMIDVAPNVIHHVRAGKLAALGVASATRLGIAPEVPTFAELGIDGFELAAWDGVMAPAGTPESVLEKMSVALQRALKEKSVVDRLRAKGAEPASGERSDFSAFIGKERPKWASLVKQIGAKTD</sequence>
<reference evidence="3 4" key="1">
    <citation type="journal article" date="2021" name="Sci. Rep.">
        <title>The distribution of antibiotic resistance genes in chicken gut microbiota commensals.</title>
        <authorList>
            <person name="Juricova H."/>
            <person name="Matiasovicova J."/>
            <person name="Kubasova T."/>
            <person name="Cejkova D."/>
            <person name="Rychlik I."/>
        </authorList>
    </citation>
    <scope>NUCLEOTIDE SEQUENCE [LARGE SCALE GENOMIC DNA]</scope>
    <source>
        <strain evidence="3 4">An829</strain>
    </source>
</reference>
<organism evidence="3 4">
    <name type="scientific">Sutterella massiliensis</name>
    <dbReference type="NCBI Taxonomy" id="1816689"/>
    <lineage>
        <taxon>Bacteria</taxon>
        <taxon>Pseudomonadati</taxon>
        <taxon>Pseudomonadota</taxon>
        <taxon>Betaproteobacteria</taxon>
        <taxon>Burkholderiales</taxon>
        <taxon>Sutterellaceae</taxon>
        <taxon>Sutterella</taxon>
    </lineage>
</organism>
<dbReference type="Pfam" id="PF03401">
    <property type="entry name" value="TctC"/>
    <property type="match status" value="1"/>
</dbReference>
<evidence type="ECO:0000256" key="2">
    <source>
        <dbReference type="SAM" id="SignalP"/>
    </source>
</evidence>
<protein>
    <submittedName>
        <fullName evidence="3">Tripartite tricarboxylate transporter substrate binding protein</fullName>
    </submittedName>
</protein>
<dbReference type="RefSeq" id="WP_205101312.1">
    <property type="nucleotide sequence ID" value="NZ_JACJJC010000001.1"/>
</dbReference>
<dbReference type="EMBL" id="JACJJC010000001">
    <property type="protein sequence ID" value="MBM6702914.1"/>
    <property type="molecule type" value="Genomic_DNA"/>
</dbReference>
<evidence type="ECO:0000313" key="4">
    <source>
        <dbReference type="Proteomes" id="UP000715095"/>
    </source>
</evidence>
<gene>
    <name evidence="3" type="ORF">H6A60_00095</name>
</gene>
<dbReference type="Gene3D" id="3.40.190.150">
    <property type="entry name" value="Bordetella uptake gene, domain 1"/>
    <property type="match status" value="1"/>
</dbReference>
<evidence type="ECO:0000313" key="3">
    <source>
        <dbReference type="EMBL" id="MBM6702914.1"/>
    </source>
</evidence>
<dbReference type="InterPro" id="IPR042100">
    <property type="entry name" value="Bug_dom1"/>
</dbReference>
<dbReference type="SUPFAM" id="SSF53850">
    <property type="entry name" value="Periplasmic binding protein-like II"/>
    <property type="match status" value="1"/>
</dbReference>
<dbReference type="Gene3D" id="3.40.190.10">
    <property type="entry name" value="Periplasmic binding protein-like II"/>
    <property type="match status" value="1"/>
</dbReference>